<organism evidence="1 2">
    <name type="scientific">Ceratodon purpureus</name>
    <name type="common">Fire moss</name>
    <name type="synonym">Dicranum purpureum</name>
    <dbReference type="NCBI Taxonomy" id="3225"/>
    <lineage>
        <taxon>Eukaryota</taxon>
        <taxon>Viridiplantae</taxon>
        <taxon>Streptophyta</taxon>
        <taxon>Embryophyta</taxon>
        <taxon>Bryophyta</taxon>
        <taxon>Bryophytina</taxon>
        <taxon>Bryopsida</taxon>
        <taxon>Dicranidae</taxon>
        <taxon>Pseudoditrichales</taxon>
        <taxon>Ditrichaceae</taxon>
        <taxon>Ceratodon</taxon>
    </lineage>
</organism>
<gene>
    <name evidence="1" type="ORF">KC19_12G133800</name>
</gene>
<keyword evidence="2" id="KW-1185">Reference proteome</keyword>
<evidence type="ECO:0000313" key="1">
    <source>
        <dbReference type="EMBL" id="KAG0554964.1"/>
    </source>
</evidence>
<proteinExistence type="predicted"/>
<evidence type="ECO:0000313" key="2">
    <source>
        <dbReference type="Proteomes" id="UP000822688"/>
    </source>
</evidence>
<accession>A0A8T0G9D2</accession>
<dbReference type="PANTHER" id="PTHR34198">
    <property type="entry name" value="OS01G0175100 PROTEIN"/>
    <property type="match status" value="1"/>
</dbReference>
<dbReference type="EMBL" id="CM026433">
    <property type="protein sequence ID" value="KAG0554964.1"/>
    <property type="molecule type" value="Genomic_DNA"/>
</dbReference>
<dbReference type="PANTHER" id="PTHR34198:SF1">
    <property type="entry name" value="OS01G0104300 PROTEIN"/>
    <property type="match status" value="1"/>
</dbReference>
<reference evidence="1" key="1">
    <citation type="submission" date="2020-06" db="EMBL/GenBank/DDBJ databases">
        <title>WGS assembly of Ceratodon purpureus strain R40.</title>
        <authorList>
            <person name="Carey S.B."/>
            <person name="Jenkins J."/>
            <person name="Shu S."/>
            <person name="Lovell J.T."/>
            <person name="Sreedasyam A."/>
            <person name="Maumus F."/>
            <person name="Tiley G.P."/>
            <person name="Fernandez-Pozo N."/>
            <person name="Barry K."/>
            <person name="Chen C."/>
            <person name="Wang M."/>
            <person name="Lipzen A."/>
            <person name="Daum C."/>
            <person name="Saski C.A."/>
            <person name="Payton A.C."/>
            <person name="Mcbreen J.C."/>
            <person name="Conrad R.E."/>
            <person name="Kollar L.M."/>
            <person name="Olsson S."/>
            <person name="Huttunen S."/>
            <person name="Landis J.B."/>
            <person name="Wickett N.J."/>
            <person name="Johnson M.G."/>
            <person name="Rensing S.A."/>
            <person name="Grimwood J."/>
            <person name="Schmutz J."/>
            <person name="Mcdaniel S.F."/>
        </authorList>
    </citation>
    <scope>NUCLEOTIDE SEQUENCE</scope>
    <source>
        <strain evidence="1">R40</strain>
    </source>
</reference>
<comment type="caution">
    <text evidence="1">The sequence shown here is derived from an EMBL/GenBank/DDBJ whole genome shotgun (WGS) entry which is preliminary data.</text>
</comment>
<protein>
    <submittedName>
        <fullName evidence="1">Uncharacterized protein</fullName>
    </submittedName>
</protein>
<dbReference type="OrthoDB" id="1913905at2759"/>
<sequence length="168" mass="18722">MATVLIATPFVRSQALRNQASVSDVGGVHAPKRLRVSCRQASVGGSGEGRRLSVLSDIATSQDEISIFQASSTHSTLSDWIVSFLLKEDHVQEQEPEPAVAAPIVQMLEPVAEIEATKLHQVERRRPKRTVVFTEEKARRLRQENRATQTFHDKWYHSAIASRLATPE</sequence>
<name>A0A8T0G9D2_CERPU</name>
<dbReference type="AlphaFoldDB" id="A0A8T0G9D2"/>
<dbReference type="Proteomes" id="UP000822688">
    <property type="component" value="Chromosome 12"/>
</dbReference>